<sequence>MECKPIFIQYFIYIPMTLAYLIAFSRIFAVLKMRQWSLADALSEPPNVVPPETVDPDAPQHLAAPAPIVQASKPFASSSRLIAFVGMVIISIIFISSGYHAIYALFNDASNLDNNFTDIGKYLMFSGTLFAPYVFNKVAAIGK</sequence>
<evidence type="ECO:0000313" key="3">
    <source>
        <dbReference type="Proteomes" id="UP000613022"/>
    </source>
</evidence>
<accession>A0AAW3XJ51</accession>
<evidence type="ECO:0000313" key="2">
    <source>
        <dbReference type="EMBL" id="MBC6323951.1"/>
    </source>
</evidence>
<comment type="caution">
    <text evidence="2">The sequence shown here is derived from an EMBL/GenBank/DDBJ whole genome shotgun (WGS) entry which is preliminary data.</text>
</comment>
<keyword evidence="1" id="KW-0812">Transmembrane</keyword>
<keyword evidence="1" id="KW-1133">Transmembrane helix</keyword>
<keyword evidence="1" id="KW-0472">Membrane</keyword>
<organism evidence="2 3">
    <name type="scientific">Enterobacter kobei</name>
    <dbReference type="NCBI Taxonomy" id="208224"/>
    <lineage>
        <taxon>Bacteria</taxon>
        <taxon>Pseudomonadati</taxon>
        <taxon>Pseudomonadota</taxon>
        <taxon>Gammaproteobacteria</taxon>
        <taxon>Enterobacterales</taxon>
        <taxon>Enterobacteriaceae</taxon>
        <taxon>Enterobacter</taxon>
        <taxon>Enterobacter cloacae complex</taxon>
    </lineage>
</organism>
<gene>
    <name evidence="2" type="ORF">H9R40_11975</name>
</gene>
<dbReference type="EMBL" id="JACSEP010000021">
    <property type="protein sequence ID" value="MBC6323951.1"/>
    <property type="molecule type" value="Genomic_DNA"/>
</dbReference>
<dbReference type="AlphaFoldDB" id="A0AAW3XJ51"/>
<feature type="transmembrane region" description="Helical" evidence="1">
    <location>
        <begin position="122"/>
        <end position="140"/>
    </location>
</feature>
<dbReference type="RefSeq" id="WP_032629026.1">
    <property type="nucleotide sequence ID" value="NZ_AP022498.1"/>
</dbReference>
<evidence type="ECO:0000256" key="1">
    <source>
        <dbReference type="SAM" id="Phobius"/>
    </source>
</evidence>
<feature type="transmembrane region" description="Helical" evidence="1">
    <location>
        <begin position="81"/>
        <end position="102"/>
    </location>
</feature>
<protein>
    <submittedName>
        <fullName evidence="2">Uncharacterized protein</fullName>
    </submittedName>
</protein>
<reference evidence="2" key="1">
    <citation type="submission" date="2020-08" db="EMBL/GenBank/DDBJ databases">
        <title>Distribution of Beta-Lactamase Producing Gram-Negative Bacterial Isolates in Isabela River of Santo Domingo, Dominican Republic.</title>
        <authorList>
            <person name="Calderon V."/>
            <person name="Del Rosario C."/>
            <person name="Duarte A."/>
            <person name="Bonnelly R."/>
            <person name="Barauna R."/>
            <person name="Ramos R.T."/>
            <person name="Perdomo O.P."/>
            <person name="Rodriguez De Francisco L.E."/>
            <person name="Franco De Los Santos E.F."/>
        </authorList>
    </citation>
    <scope>NUCLEOTIDE SEQUENCE</scope>
    <source>
        <strain evidence="2">INTEC_BI4_1.1</strain>
    </source>
</reference>
<name>A0AAW3XJ51_9ENTR</name>
<proteinExistence type="predicted"/>
<dbReference type="Proteomes" id="UP000613022">
    <property type="component" value="Unassembled WGS sequence"/>
</dbReference>
<feature type="transmembrane region" description="Helical" evidence="1">
    <location>
        <begin position="6"/>
        <end position="29"/>
    </location>
</feature>